<sequence>MTPKAVDETSSNKEAEQRRTPSREASEGVGPWPAASTITLQNQNDFETFPEFPQQNIDAEVMSSATMDDTMSITTNASDDDQQFVVFETPDDDVFNNATDVVVGEEATEIDECLKSEQQHQAILSKRVNVLSVLLDNVNMTILSVNKSTSVEGYSSKVDLNERMDQTCGEVFSWINAQTNAQHSSEITHANGSYQMAQVKFRFISEANNGTPSLNAQVQGVNIKLNEEIVSHLSPFLFDEDKIETPLNMKINVSETNIFIKDAKTAYPLRIKLNDCVIEQGDEESCC</sequence>
<gene>
    <name evidence="2" type="ORF">ASIM_LOCUS13202</name>
</gene>
<dbReference type="AlphaFoldDB" id="A0A0M3JZ65"/>
<evidence type="ECO:0000313" key="3">
    <source>
        <dbReference type="Proteomes" id="UP000267096"/>
    </source>
</evidence>
<dbReference type="Proteomes" id="UP000267096">
    <property type="component" value="Unassembled WGS sequence"/>
</dbReference>
<reference evidence="4" key="1">
    <citation type="submission" date="2017-02" db="UniProtKB">
        <authorList>
            <consortium name="WormBaseParasite"/>
        </authorList>
    </citation>
    <scope>IDENTIFICATION</scope>
</reference>
<reference evidence="2 3" key="2">
    <citation type="submission" date="2018-11" db="EMBL/GenBank/DDBJ databases">
        <authorList>
            <consortium name="Pathogen Informatics"/>
        </authorList>
    </citation>
    <scope>NUCLEOTIDE SEQUENCE [LARGE SCALE GENOMIC DNA]</scope>
</reference>
<feature type="compositionally biased region" description="Basic and acidic residues" evidence="1">
    <location>
        <begin position="1"/>
        <end position="26"/>
    </location>
</feature>
<dbReference type="EMBL" id="UYRR01031336">
    <property type="protein sequence ID" value="VDK49176.1"/>
    <property type="molecule type" value="Genomic_DNA"/>
</dbReference>
<protein>
    <submittedName>
        <fullName evidence="4">PITH domain-containing protein</fullName>
    </submittedName>
</protein>
<evidence type="ECO:0000313" key="4">
    <source>
        <dbReference type="WBParaSite" id="ASIM_0001377401-mRNA-1"/>
    </source>
</evidence>
<organism evidence="4">
    <name type="scientific">Anisakis simplex</name>
    <name type="common">Herring worm</name>
    <dbReference type="NCBI Taxonomy" id="6269"/>
    <lineage>
        <taxon>Eukaryota</taxon>
        <taxon>Metazoa</taxon>
        <taxon>Ecdysozoa</taxon>
        <taxon>Nematoda</taxon>
        <taxon>Chromadorea</taxon>
        <taxon>Rhabditida</taxon>
        <taxon>Spirurina</taxon>
        <taxon>Ascaridomorpha</taxon>
        <taxon>Ascaridoidea</taxon>
        <taxon>Anisakidae</taxon>
        <taxon>Anisakis</taxon>
        <taxon>Anisakis simplex complex</taxon>
    </lineage>
</organism>
<dbReference type="OrthoDB" id="5847865at2759"/>
<keyword evidence="3" id="KW-1185">Reference proteome</keyword>
<evidence type="ECO:0000256" key="1">
    <source>
        <dbReference type="SAM" id="MobiDB-lite"/>
    </source>
</evidence>
<accession>A0A0M3JZ65</accession>
<evidence type="ECO:0000313" key="2">
    <source>
        <dbReference type="EMBL" id="VDK49176.1"/>
    </source>
</evidence>
<name>A0A0M3JZ65_ANISI</name>
<dbReference type="WBParaSite" id="ASIM_0001377401-mRNA-1">
    <property type="protein sequence ID" value="ASIM_0001377401-mRNA-1"/>
    <property type="gene ID" value="ASIM_0001377401"/>
</dbReference>
<proteinExistence type="predicted"/>
<feature type="region of interest" description="Disordered" evidence="1">
    <location>
        <begin position="1"/>
        <end position="40"/>
    </location>
</feature>